<dbReference type="InterPro" id="IPR001525">
    <property type="entry name" value="C5_MeTfrase"/>
</dbReference>
<evidence type="ECO:0000313" key="5">
    <source>
        <dbReference type="EMBL" id="KKN74453.1"/>
    </source>
</evidence>
<evidence type="ECO:0000256" key="3">
    <source>
        <dbReference type="ARBA" id="ARBA00022691"/>
    </source>
</evidence>
<dbReference type="AlphaFoldDB" id="A0A0F9W8R3"/>
<keyword evidence="3" id="KW-0949">S-adenosyl-L-methionine</keyword>
<dbReference type="PANTHER" id="PTHR46098:SF1">
    <property type="entry name" value="TRNA (CYTOSINE(38)-C(5))-METHYLTRANSFERASE"/>
    <property type="match status" value="1"/>
</dbReference>
<evidence type="ECO:0000256" key="4">
    <source>
        <dbReference type="SAM" id="MobiDB-lite"/>
    </source>
</evidence>
<comment type="caution">
    <text evidence="5">The sequence shown here is derived from an EMBL/GenBank/DDBJ whole genome shotgun (WGS) entry which is preliminary data.</text>
</comment>
<dbReference type="GO" id="GO:0032259">
    <property type="term" value="P:methylation"/>
    <property type="evidence" value="ECO:0007669"/>
    <property type="project" value="UniProtKB-KW"/>
</dbReference>
<dbReference type="Pfam" id="PF00145">
    <property type="entry name" value="DNA_methylase"/>
    <property type="match status" value="1"/>
</dbReference>
<dbReference type="PANTHER" id="PTHR46098">
    <property type="entry name" value="TRNA (CYTOSINE(38)-C(5))-METHYLTRANSFERASE"/>
    <property type="match status" value="1"/>
</dbReference>
<feature type="compositionally biased region" description="Basic and acidic residues" evidence="4">
    <location>
        <begin position="294"/>
        <end position="319"/>
    </location>
</feature>
<dbReference type="Gene3D" id="3.40.50.150">
    <property type="entry name" value="Vaccinia Virus protein VP39"/>
    <property type="match status" value="1"/>
</dbReference>
<protein>
    <recommendedName>
        <fullName evidence="6">DNA (cytosine-5-)-methyltransferase</fullName>
    </recommendedName>
</protein>
<dbReference type="InterPro" id="IPR029063">
    <property type="entry name" value="SAM-dependent_MTases_sf"/>
</dbReference>
<evidence type="ECO:0000256" key="2">
    <source>
        <dbReference type="ARBA" id="ARBA00022679"/>
    </source>
</evidence>
<reference evidence="5" key="1">
    <citation type="journal article" date="2015" name="Nature">
        <title>Complex archaea that bridge the gap between prokaryotes and eukaryotes.</title>
        <authorList>
            <person name="Spang A."/>
            <person name="Saw J.H."/>
            <person name="Jorgensen S.L."/>
            <person name="Zaremba-Niedzwiedzka K."/>
            <person name="Martijn J."/>
            <person name="Lind A.E."/>
            <person name="van Eijk R."/>
            <person name="Schleper C."/>
            <person name="Guy L."/>
            <person name="Ettema T.J."/>
        </authorList>
    </citation>
    <scope>NUCLEOTIDE SEQUENCE</scope>
</reference>
<feature type="region of interest" description="Disordered" evidence="4">
    <location>
        <begin position="183"/>
        <end position="206"/>
    </location>
</feature>
<dbReference type="GO" id="GO:0008168">
    <property type="term" value="F:methyltransferase activity"/>
    <property type="evidence" value="ECO:0007669"/>
    <property type="project" value="UniProtKB-KW"/>
</dbReference>
<name>A0A0F9W8R3_9ZZZZ</name>
<organism evidence="5">
    <name type="scientific">marine sediment metagenome</name>
    <dbReference type="NCBI Taxonomy" id="412755"/>
    <lineage>
        <taxon>unclassified sequences</taxon>
        <taxon>metagenomes</taxon>
        <taxon>ecological metagenomes</taxon>
    </lineage>
</organism>
<evidence type="ECO:0000256" key="1">
    <source>
        <dbReference type="ARBA" id="ARBA00022603"/>
    </source>
</evidence>
<feature type="region of interest" description="Disordered" evidence="4">
    <location>
        <begin position="289"/>
        <end position="334"/>
    </location>
</feature>
<proteinExistence type="predicted"/>
<accession>A0A0F9W8R3</accession>
<gene>
    <name evidence="5" type="ORF">LCGC14_0390730</name>
</gene>
<dbReference type="EMBL" id="LAZR01000326">
    <property type="protein sequence ID" value="KKN74453.1"/>
    <property type="molecule type" value="Genomic_DNA"/>
</dbReference>
<sequence length="385" mass="42810">MDNTEEFRGISLCSGYAGLEMGVKRAVPALRTVCYVEIEAFACANLVSKIEAGLLDAAPIWTDIKTFDGRPFRNRVHIITAGYPCQGESVAGKRLKERDPRWLWPHIERIIEAVKPVWCFFENVSGHLSGGYPTVYRGLRNLGYKVEAGLFTAAEIGAPHKRERVYVLARAISYGRCGILRQAGQGQDGPQQRKDLNRQGVGDGRERAPCELANTKCSEQGQGTIKETQAEIRRDRFAIEGMGNTKHAGPQRTGPGISAGVGEFAWPAPPGWPQYEWEEPRVVAYNKRKRCRGRTQETTESDNKDKQNNRDKVGRKTDGCRSVPTSKGHVKSRLGRAVNGTNCRVDRLRLLGNGVVPQQAELAFRVLTSTFASKEKAAKRTNRKE</sequence>
<dbReference type="InterPro" id="IPR050750">
    <property type="entry name" value="C5-MTase"/>
</dbReference>
<evidence type="ECO:0008006" key="6">
    <source>
        <dbReference type="Google" id="ProtNLM"/>
    </source>
</evidence>
<dbReference type="SUPFAM" id="SSF53335">
    <property type="entry name" value="S-adenosyl-L-methionine-dependent methyltransferases"/>
    <property type="match status" value="1"/>
</dbReference>
<feature type="compositionally biased region" description="Basic and acidic residues" evidence="4">
    <location>
        <begin position="191"/>
        <end position="206"/>
    </location>
</feature>
<keyword evidence="2" id="KW-0808">Transferase</keyword>
<dbReference type="PROSITE" id="PS51679">
    <property type="entry name" value="SAM_MT_C5"/>
    <property type="match status" value="1"/>
</dbReference>
<dbReference type="PRINTS" id="PR00105">
    <property type="entry name" value="C5METTRFRASE"/>
</dbReference>
<keyword evidence="1" id="KW-0489">Methyltransferase</keyword>